<evidence type="ECO:0000313" key="2">
    <source>
        <dbReference type="WBParaSite" id="MBELARI_LOCUS20708"/>
    </source>
</evidence>
<protein>
    <submittedName>
        <fullName evidence="2">Uncharacterized protein</fullName>
    </submittedName>
</protein>
<organism evidence="1 2">
    <name type="scientific">Mesorhabditis belari</name>
    <dbReference type="NCBI Taxonomy" id="2138241"/>
    <lineage>
        <taxon>Eukaryota</taxon>
        <taxon>Metazoa</taxon>
        <taxon>Ecdysozoa</taxon>
        <taxon>Nematoda</taxon>
        <taxon>Chromadorea</taxon>
        <taxon>Rhabditida</taxon>
        <taxon>Rhabditina</taxon>
        <taxon>Rhabditomorpha</taxon>
        <taxon>Rhabditoidea</taxon>
        <taxon>Rhabditidae</taxon>
        <taxon>Mesorhabditinae</taxon>
        <taxon>Mesorhabditis</taxon>
    </lineage>
</organism>
<name>A0AAF3F2F3_9BILA</name>
<accession>A0AAF3F2F3</accession>
<reference evidence="2" key="1">
    <citation type="submission" date="2024-02" db="UniProtKB">
        <authorList>
            <consortium name="WormBaseParasite"/>
        </authorList>
    </citation>
    <scope>IDENTIFICATION</scope>
</reference>
<dbReference type="WBParaSite" id="MBELARI_LOCUS20708">
    <property type="protein sequence ID" value="MBELARI_LOCUS20708"/>
    <property type="gene ID" value="MBELARI_LOCUS20708"/>
</dbReference>
<dbReference type="Proteomes" id="UP000887575">
    <property type="component" value="Unassembled WGS sequence"/>
</dbReference>
<dbReference type="AlphaFoldDB" id="A0AAF3F2F3"/>
<sequence length="255" mass="28419">MEHSCSLGINLKMIRVSSRSPLPESATKATKKTKKVHFLEPTKPYAETSTHEYIKRHLGKGDEPDSQHWKELAESFKCDNEALGETNLMNELLDLCSWWGSEDNLFLTTGATCSDSDDDEDAEWLLNFQKHAKQLQSGTRTSKATQLSRTPLTSVNDLRLKSLLRLQSASSFGDFGESSSWISSSENNPSPKLSHTTSRATSGFFSSKITDEMEFAYQGIVCSDNVIRKSPQKTHQKPIRTGCPLDDAFGGDIDF</sequence>
<evidence type="ECO:0000313" key="1">
    <source>
        <dbReference type="Proteomes" id="UP000887575"/>
    </source>
</evidence>
<keyword evidence="1" id="KW-1185">Reference proteome</keyword>
<proteinExistence type="predicted"/>